<reference evidence="1 2" key="1">
    <citation type="submission" date="2023-03" db="EMBL/GenBank/DDBJ databases">
        <title>Genome insight into feeding habits of ladybird beetles.</title>
        <authorList>
            <person name="Li H.-S."/>
            <person name="Huang Y.-H."/>
            <person name="Pang H."/>
        </authorList>
    </citation>
    <scope>NUCLEOTIDE SEQUENCE [LARGE SCALE GENOMIC DNA]</scope>
    <source>
        <strain evidence="1">SYSU_2023b</strain>
        <tissue evidence="1">Whole body</tissue>
    </source>
</reference>
<gene>
    <name evidence="1" type="ORF">WA026_005744</name>
</gene>
<proteinExistence type="predicted"/>
<keyword evidence="2" id="KW-1185">Reference proteome</keyword>
<name>A0AAW1U2M4_9CUCU</name>
<evidence type="ECO:0000313" key="2">
    <source>
        <dbReference type="Proteomes" id="UP001431783"/>
    </source>
</evidence>
<dbReference type="Proteomes" id="UP001431783">
    <property type="component" value="Unassembled WGS sequence"/>
</dbReference>
<evidence type="ECO:0000313" key="1">
    <source>
        <dbReference type="EMBL" id="KAK9874929.1"/>
    </source>
</evidence>
<protein>
    <submittedName>
        <fullName evidence="1">Uncharacterized protein</fullName>
    </submittedName>
</protein>
<organism evidence="1 2">
    <name type="scientific">Henosepilachna vigintioctopunctata</name>
    <dbReference type="NCBI Taxonomy" id="420089"/>
    <lineage>
        <taxon>Eukaryota</taxon>
        <taxon>Metazoa</taxon>
        <taxon>Ecdysozoa</taxon>
        <taxon>Arthropoda</taxon>
        <taxon>Hexapoda</taxon>
        <taxon>Insecta</taxon>
        <taxon>Pterygota</taxon>
        <taxon>Neoptera</taxon>
        <taxon>Endopterygota</taxon>
        <taxon>Coleoptera</taxon>
        <taxon>Polyphaga</taxon>
        <taxon>Cucujiformia</taxon>
        <taxon>Coccinelloidea</taxon>
        <taxon>Coccinellidae</taxon>
        <taxon>Epilachninae</taxon>
        <taxon>Epilachnini</taxon>
        <taxon>Henosepilachna</taxon>
    </lineage>
</organism>
<sequence>MSRYICFYSISNEQQRANLFGNVSAILEAEIHSCVVNMLSHNYKHEMNGTIPLNFTGNPVFVAFFLWKLVMTLYDSPLCQSWPKKRDLHNKRLRASKYKFQLKEKQTYLLDIFKQQIYWGFNTELYCLH</sequence>
<dbReference type="AlphaFoldDB" id="A0AAW1U2M4"/>
<accession>A0AAW1U2M4</accession>
<dbReference type="EMBL" id="JARQZJ010000032">
    <property type="protein sequence ID" value="KAK9874929.1"/>
    <property type="molecule type" value="Genomic_DNA"/>
</dbReference>
<comment type="caution">
    <text evidence="1">The sequence shown here is derived from an EMBL/GenBank/DDBJ whole genome shotgun (WGS) entry which is preliminary data.</text>
</comment>